<evidence type="ECO:0000256" key="7">
    <source>
        <dbReference type="ARBA" id="ARBA00040047"/>
    </source>
</evidence>
<dbReference type="OrthoDB" id="9984275at2759"/>
<evidence type="ECO:0000256" key="3">
    <source>
        <dbReference type="ARBA" id="ARBA00022448"/>
    </source>
</evidence>
<dbReference type="RefSeq" id="XP_068365606.1">
    <property type="nucleotide sequence ID" value="XM_068499691.1"/>
</dbReference>
<dbReference type="GeneID" id="94834395"/>
<dbReference type="InterPro" id="IPR019734">
    <property type="entry name" value="TPR_rpt"/>
</dbReference>
<dbReference type="GO" id="GO:0031201">
    <property type="term" value="C:SNARE complex"/>
    <property type="evidence" value="ECO:0007669"/>
    <property type="project" value="TreeGrafter"/>
</dbReference>
<dbReference type="EMBL" id="MLAK01000562">
    <property type="protein sequence ID" value="OHT12470.1"/>
    <property type="molecule type" value="Genomic_DNA"/>
</dbReference>
<dbReference type="GO" id="GO:0019905">
    <property type="term" value="F:syntaxin binding"/>
    <property type="evidence" value="ECO:0007669"/>
    <property type="project" value="TreeGrafter"/>
</dbReference>
<keyword evidence="9" id="KW-0802">TPR repeat</keyword>
<dbReference type="PANTHER" id="PTHR13768">
    <property type="entry name" value="SOLUBLE NSF ATTACHMENT PROTEIN SNAP"/>
    <property type="match status" value="1"/>
</dbReference>
<dbReference type="Pfam" id="PF14938">
    <property type="entry name" value="SNAP"/>
    <property type="match status" value="1"/>
</dbReference>
<evidence type="ECO:0000256" key="8">
    <source>
        <dbReference type="ARBA" id="ARBA00042485"/>
    </source>
</evidence>
<dbReference type="AlphaFoldDB" id="A0A1J4KS27"/>
<evidence type="ECO:0000256" key="5">
    <source>
        <dbReference type="ARBA" id="ARBA00022927"/>
    </source>
</evidence>
<evidence type="ECO:0000313" key="11">
    <source>
        <dbReference type="EMBL" id="OHT12470.1"/>
    </source>
</evidence>
<comment type="caution">
    <text evidence="11">The sequence shown here is derived from an EMBL/GenBank/DDBJ whole genome shotgun (WGS) entry which is preliminary data.</text>
</comment>
<feature type="region of interest" description="Disordered" evidence="10">
    <location>
        <begin position="286"/>
        <end position="369"/>
    </location>
</feature>
<keyword evidence="3" id="KW-0813">Transport</keyword>
<feature type="compositionally biased region" description="Basic and acidic residues" evidence="10">
    <location>
        <begin position="286"/>
        <end position="307"/>
    </location>
</feature>
<protein>
    <recommendedName>
        <fullName evidence="7">Gamma-soluble NSF attachment protein</fullName>
    </recommendedName>
    <alternativeName>
        <fullName evidence="8">N-ethylmaleimide-sensitive factor attachment protein gamma</fullName>
    </alternativeName>
</protein>
<dbReference type="PANTHER" id="PTHR13768:SF2">
    <property type="entry name" value="GAMMA-SOLUBLE NSF ATTACHMENT PROTEIN"/>
    <property type="match status" value="1"/>
</dbReference>
<dbReference type="GO" id="GO:0005774">
    <property type="term" value="C:vacuolar membrane"/>
    <property type="evidence" value="ECO:0007669"/>
    <property type="project" value="TreeGrafter"/>
</dbReference>
<feature type="repeat" description="TPR" evidence="9">
    <location>
        <begin position="156"/>
        <end position="189"/>
    </location>
</feature>
<feature type="compositionally biased region" description="Acidic residues" evidence="10">
    <location>
        <begin position="353"/>
        <end position="369"/>
    </location>
</feature>
<dbReference type="InterPro" id="IPR011990">
    <property type="entry name" value="TPR-like_helical_dom_sf"/>
</dbReference>
<dbReference type="Gene3D" id="1.25.40.10">
    <property type="entry name" value="Tetratricopeptide repeat domain"/>
    <property type="match status" value="1"/>
</dbReference>
<reference evidence="11" key="1">
    <citation type="submission" date="2016-10" db="EMBL/GenBank/DDBJ databases">
        <authorList>
            <person name="Benchimol M."/>
            <person name="Almeida L.G."/>
            <person name="Vasconcelos A.T."/>
            <person name="Perreira-Neves A."/>
            <person name="Rosa I.A."/>
            <person name="Tasca T."/>
            <person name="Bogo M.R."/>
            <person name="de Souza W."/>
        </authorList>
    </citation>
    <scope>NUCLEOTIDE SEQUENCE [LARGE SCALE GENOMIC DNA]</scope>
    <source>
        <strain evidence="11">K</strain>
    </source>
</reference>
<comment type="similarity">
    <text evidence="2">Belongs to the SNAP family.</text>
</comment>
<proteinExistence type="inferred from homology"/>
<dbReference type="GO" id="GO:0005483">
    <property type="term" value="F:soluble NSF attachment protein activity"/>
    <property type="evidence" value="ECO:0007669"/>
    <property type="project" value="TreeGrafter"/>
</dbReference>
<dbReference type="GO" id="GO:0006886">
    <property type="term" value="P:intracellular protein transport"/>
    <property type="evidence" value="ECO:0007669"/>
    <property type="project" value="InterPro"/>
</dbReference>
<feature type="compositionally biased region" description="Basic and acidic residues" evidence="10">
    <location>
        <begin position="328"/>
        <end position="342"/>
    </location>
</feature>
<dbReference type="SUPFAM" id="SSF48452">
    <property type="entry name" value="TPR-like"/>
    <property type="match status" value="1"/>
</dbReference>
<evidence type="ECO:0000256" key="1">
    <source>
        <dbReference type="ARBA" id="ARBA00004170"/>
    </source>
</evidence>
<dbReference type="InterPro" id="IPR000744">
    <property type="entry name" value="NSF_attach"/>
</dbReference>
<accession>A0A1J4KS27</accession>
<comment type="subcellular location">
    <subcellularLocation>
        <location evidence="1">Membrane</location>
        <topology evidence="1">Peripheral membrane protein</topology>
    </subcellularLocation>
</comment>
<dbReference type="GO" id="GO:0016192">
    <property type="term" value="P:vesicle-mediated transport"/>
    <property type="evidence" value="ECO:0007669"/>
    <property type="project" value="UniProtKB-KW"/>
</dbReference>
<sequence length="369" mass="42375">MSSKRGDQLFEDAKKISHQKTLLGKKKNPAKAADKYDQAGNAYKIDRIWKKAGECHMNAAKLYIETKDNAAAVSQFKEAAKCYAKDPDAIELATEAYKSAGNLYLDMGRKPYDAGRCFLDAANMHLEIDRNEDGINLLRLAIDAFGKDEISKSLLAKSYDLLGDTLAEEKQYREAVDCYEKHMKIKIETQLTQRSAYYSFFKMVLTYLQLDDTIGANKKLESFIKLHPAFRNEDEYPFLQKLIKILDQKDIDKFDDEIEEYWKRNPSDPFIQNRFLDMRHLADDGTAYEDKYPRPEEKETVKIKIQMDENGNPIGRSDMPDEPNQKSSKKDSSKSNDTDNDKNQGNSAPKYDDDLDFDDADLPDDWGLL</sequence>
<dbReference type="Proteomes" id="UP000179807">
    <property type="component" value="Unassembled WGS sequence"/>
</dbReference>
<keyword evidence="4" id="KW-0931">ER-Golgi transport</keyword>
<evidence type="ECO:0000256" key="9">
    <source>
        <dbReference type="PROSITE-ProRule" id="PRU00339"/>
    </source>
</evidence>
<keyword evidence="6" id="KW-0472">Membrane</keyword>
<dbReference type="PRINTS" id="PR00448">
    <property type="entry name" value="NSFATTACHMNT"/>
</dbReference>
<evidence type="ECO:0000256" key="4">
    <source>
        <dbReference type="ARBA" id="ARBA00022892"/>
    </source>
</evidence>
<keyword evidence="12" id="KW-1185">Reference proteome</keyword>
<evidence type="ECO:0000256" key="2">
    <source>
        <dbReference type="ARBA" id="ARBA00010050"/>
    </source>
</evidence>
<gene>
    <name evidence="11" type="ORF">TRFO_17609</name>
</gene>
<keyword evidence="5" id="KW-0653">Protein transport</keyword>
<evidence type="ECO:0000256" key="6">
    <source>
        <dbReference type="ARBA" id="ARBA00023136"/>
    </source>
</evidence>
<evidence type="ECO:0000256" key="10">
    <source>
        <dbReference type="SAM" id="MobiDB-lite"/>
    </source>
</evidence>
<dbReference type="PROSITE" id="PS50005">
    <property type="entry name" value="TPR"/>
    <property type="match status" value="1"/>
</dbReference>
<organism evidence="11 12">
    <name type="scientific">Tritrichomonas foetus</name>
    <dbReference type="NCBI Taxonomy" id="1144522"/>
    <lineage>
        <taxon>Eukaryota</taxon>
        <taxon>Metamonada</taxon>
        <taxon>Parabasalia</taxon>
        <taxon>Tritrichomonadida</taxon>
        <taxon>Tritrichomonadidae</taxon>
        <taxon>Tritrichomonas</taxon>
    </lineage>
</organism>
<dbReference type="VEuPathDB" id="TrichDB:TRFO_17609"/>
<name>A0A1J4KS27_9EUKA</name>
<evidence type="ECO:0000313" key="12">
    <source>
        <dbReference type="Proteomes" id="UP000179807"/>
    </source>
</evidence>